<keyword evidence="18" id="KW-1185">Reference proteome</keyword>
<keyword evidence="6" id="KW-0812">Transmembrane</keyword>
<name>A0A1I8AUU3_9BILA</name>
<keyword evidence="10 14" id="KW-0067">ATP-binding</keyword>
<keyword evidence="5" id="KW-0808">Transferase</keyword>
<evidence type="ECO:0000256" key="6">
    <source>
        <dbReference type="ARBA" id="ARBA00022692"/>
    </source>
</evidence>
<keyword evidence="4" id="KW-0723">Serine/threonine-protein kinase</keyword>
<reference evidence="19" key="1">
    <citation type="submission" date="2016-11" db="UniProtKB">
        <authorList>
            <consortium name="WormBaseParasite"/>
        </authorList>
    </citation>
    <scope>IDENTIFICATION</scope>
</reference>
<feature type="binding site" evidence="14">
    <location>
        <position position="291"/>
    </location>
    <ligand>
        <name>ATP</name>
        <dbReference type="ChEBI" id="CHEBI:30616"/>
    </ligand>
</feature>
<evidence type="ECO:0000256" key="3">
    <source>
        <dbReference type="ARBA" id="ARBA00012401"/>
    </source>
</evidence>
<dbReference type="EC" id="2.7.11.30" evidence="3"/>
<comment type="subcellular location">
    <subcellularLocation>
        <location evidence="1">Membrane</location>
        <topology evidence="1">Single-pass type I membrane protein</topology>
    </subcellularLocation>
</comment>
<dbReference type="PANTHER" id="PTHR23255:SF71">
    <property type="entry name" value="RECEPTOR PROTEIN SERINE_THREONINE KINASE"/>
    <property type="match status" value="1"/>
</dbReference>
<dbReference type="Pfam" id="PF00069">
    <property type="entry name" value="Pkinase"/>
    <property type="match status" value="1"/>
</dbReference>
<evidence type="ECO:0000256" key="2">
    <source>
        <dbReference type="ARBA" id="ARBA00009605"/>
    </source>
</evidence>
<dbReference type="PANTHER" id="PTHR23255">
    <property type="entry name" value="TRANSFORMING GROWTH FACTOR-BETA RECEPTOR TYPE I AND II"/>
    <property type="match status" value="1"/>
</dbReference>
<evidence type="ECO:0000313" key="18">
    <source>
        <dbReference type="Proteomes" id="UP000095287"/>
    </source>
</evidence>
<dbReference type="GO" id="GO:0005886">
    <property type="term" value="C:plasma membrane"/>
    <property type="evidence" value="ECO:0007669"/>
    <property type="project" value="TreeGrafter"/>
</dbReference>
<feature type="chain" id="PRO_5009315122" description="receptor protein serine/threonine kinase" evidence="16">
    <location>
        <begin position="19"/>
        <end position="677"/>
    </location>
</feature>
<dbReference type="InterPro" id="IPR011009">
    <property type="entry name" value="Kinase-like_dom_sf"/>
</dbReference>
<dbReference type="GO" id="GO:0005524">
    <property type="term" value="F:ATP binding"/>
    <property type="evidence" value="ECO:0007669"/>
    <property type="project" value="UniProtKB-UniRule"/>
</dbReference>
<accession>A0A1I8AUU3</accession>
<evidence type="ECO:0000256" key="9">
    <source>
        <dbReference type="ARBA" id="ARBA00022777"/>
    </source>
</evidence>
<dbReference type="Gene3D" id="2.10.60.10">
    <property type="entry name" value="CD59"/>
    <property type="match status" value="1"/>
</dbReference>
<feature type="compositionally biased region" description="Polar residues" evidence="15">
    <location>
        <begin position="484"/>
        <end position="499"/>
    </location>
</feature>
<sequence length="677" mass="75434">MSGLSRLLLLTYLSLSCGFTLKENSRYRDNDDGIDGLPEHTDIDDLKAMIRRLYPDYNRHRGNKIENVTEENLCYCNYEMICDRPNACIKESKAACYHAVEAVFNKISGVMETSHLYGCAPLEDGSSGSHLTCNGYRSHHKTPLSLACCYEGDYCNLRIDPPPYENAYYPHSGLDSAQFASGLPWKTFIFAVFAIGLMATAVLCAYYYRHCQALPDMLDKSDKSTLETNLASEIDEEKALIDMSSGSGTGEAILNDRTIAMVLEFENGIVGKGRYGEVRKATYRGSKVAVKTFYTTEEESWRNEHEIYHTKMLNHGNILKFVAADISSVDCMTQMLLVTEFHELGSLFDYLQNNSVSLEEGISLAYTAICGIEHLHNSVIGTGNQCKPRIAHRDIKSKNVLVKRKGVCCIADFGLAVRLENDELIPRTVKICVGTKRYMSPEVLSGRLNPNNFDAFKLSDIYSFSLLLWEILASVYPAHENESNSKVTSGSSNESQTAESAGGLMATYERTITNLHQTVNVQRNDESNVKAHGNLSGSSSGRGSSIMSNGSTELRLNGSTELSKGRLPFENFVESDPSIPDMARVVCQEKRRPYVCKKWTDGSDPIVKSYCTLMTECWSEEPNSRHAALKIKMTLFDLLSKMETMLGSRQSGKRQEDSNRSGDSGYSSRENPSHSLK</sequence>
<keyword evidence="13" id="KW-0675">Receptor</keyword>
<dbReference type="InterPro" id="IPR008271">
    <property type="entry name" value="Ser/Thr_kinase_AS"/>
</dbReference>
<keyword evidence="8 14" id="KW-0547">Nucleotide-binding</keyword>
<feature type="signal peptide" evidence="16">
    <location>
        <begin position="1"/>
        <end position="18"/>
    </location>
</feature>
<dbReference type="InterPro" id="IPR000333">
    <property type="entry name" value="TGFB_receptor"/>
</dbReference>
<feature type="compositionally biased region" description="Polar residues" evidence="15">
    <location>
        <begin position="661"/>
        <end position="677"/>
    </location>
</feature>
<evidence type="ECO:0000313" key="19">
    <source>
        <dbReference type="WBParaSite" id="L893_g9128.t1"/>
    </source>
</evidence>
<feature type="region of interest" description="Disordered" evidence="15">
    <location>
        <begin position="523"/>
        <end position="551"/>
    </location>
</feature>
<dbReference type="SUPFAM" id="SSF56112">
    <property type="entry name" value="Protein kinase-like (PK-like)"/>
    <property type="match status" value="1"/>
</dbReference>
<dbReference type="InterPro" id="IPR017441">
    <property type="entry name" value="Protein_kinase_ATP_BS"/>
</dbReference>
<feature type="region of interest" description="Disordered" evidence="15">
    <location>
        <begin position="482"/>
        <end position="501"/>
    </location>
</feature>
<feature type="region of interest" description="Disordered" evidence="15">
    <location>
        <begin position="646"/>
        <end position="677"/>
    </location>
</feature>
<evidence type="ECO:0000256" key="12">
    <source>
        <dbReference type="ARBA" id="ARBA00023136"/>
    </source>
</evidence>
<dbReference type="PROSITE" id="PS00107">
    <property type="entry name" value="PROTEIN_KINASE_ATP"/>
    <property type="match status" value="1"/>
</dbReference>
<dbReference type="PROSITE" id="PS50011">
    <property type="entry name" value="PROTEIN_KINASE_DOM"/>
    <property type="match status" value="1"/>
</dbReference>
<evidence type="ECO:0000256" key="16">
    <source>
        <dbReference type="SAM" id="SignalP"/>
    </source>
</evidence>
<evidence type="ECO:0000256" key="7">
    <source>
        <dbReference type="ARBA" id="ARBA00022729"/>
    </source>
</evidence>
<dbReference type="GO" id="GO:0071363">
    <property type="term" value="P:cellular response to growth factor stimulus"/>
    <property type="evidence" value="ECO:0007669"/>
    <property type="project" value="TreeGrafter"/>
</dbReference>
<dbReference type="InterPro" id="IPR045860">
    <property type="entry name" value="Snake_toxin-like_sf"/>
</dbReference>
<proteinExistence type="inferred from homology"/>
<dbReference type="GO" id="GO:0004675">
    <property type="term" value="F:transmembrane receptor protein serine/threonine kinase activity"/>
    <property type="evidence" value="ECO:0007669"/>
    <property type="project" value="UniProtKB-EC"/>
</dbReference>
<dbReference type="Pfam" id="PF01064">
    <property type="entry name" value="Activin_recp"/>
    <property type="match status" value="1"/>
</dbReference>
<dbReference type="Gene3D" id="1.10.510.10">
    <property type="entry name" value="Transferase(Phosphotransferase) domain 1"/>
    <property type="match status" value="2"/>
</dbReference>
<dbReference type="WBParaSite" id="L893_g9128.t1">
    <property type="protein sequence ID" value="L893_g9128.t1"/>
    <property type="gene ID" value="L893_g9128"/>
</dbReference>
<dbReference type="Gene3D" id="3.30.200.20">
    <property type="entry name" value="Phosphorylase Kinase, domain 1"/>
    <property type="match status" value="1"/>
</dbReference>
<dbReference type="GO" id="GO:0043235">
    <property type="term" value="C:receptor complex"/>
    <property type="evidence" value="ECO:0007669"/>
    <property type="project" value="TreeGrafter"/>
</dbReference>
<evidence type="ECO:0000256" key="13">
    <source>
        <dbReference type="ARBA" id="ARBA00023170"/>
    </source>
</evidence>
<dbReference type="AlphaFoldDB" id="A0A1I8AUU3"/>
<evidence type="ECO:0000256" key="5">
    <source>
        <dbReference type="ARBA" id="ARBA00022679"/>
    </source>
</evidence>
<evidence type="ECO:0000256" key="10">
    <source>
        <dbReference type="ARBA" id="ARBA00022840"/>
    </source>
</evidence>
<feature type="compositionally biased region" description="Low complexity" evidence="15">
    <location>
        <begin position="536"/>
        <end position="551"/>
    </location>
</feature>
<dbReference type="InterPro" id="IPR000472">
    <property type="entry name" value="Activin_recp"/>
</dbReference>
<organism evidence="18 19">
    <name type="scientific">Steinernema glaseri</name>
    <dbReference type="NCBI Taxonomy" id="37863"/>
    <lineage>
        <taxon>Eukaryota</taxon>
        <taxon>Metazoa</taxon>
        <taxon>Ecdysozoa</taxon>
        <taxon>Nematoda</taxon>
        <taxon>Chromadorea</taxon>
        <taxon>Rhabditida</taxon>
        <taxon>Tylenchina</taxon>
        <taxon>Panagrolaimomorpha</taxon>
        <taxon>Strongyloidoidea</taxon>
        <taxon>Steinernematidae</taxon>
        <taxon>Steinernema</taxon>
    </lineage>
</organism>
<dbReference type="CDD" id="cd23586">
    <property type="entry name" value="TFP_LU_ECD_sma6"/>
    <property type="match status" value="1"/>
</dbReference>
<feature type="domain" description="Protein kinase" evidence="17">
    <location>
        <begin position="264"/>
        <end position="636"/>
    </location>
</feature>
<dbReference type="PROSITE" id="PS00108">
    <property type="entry name" value="PROTEIN_KINASE_ST"/>
    <property type="match status" value="1"/>
</dbReference>
<evidence type="ECO:0000256" key="15">
    <source>
        <dbReference type="SAM" id="MobiDB-lite"/>
    </source>
</evidence>
<protein>
    <recommendedName>
        <fullName evidence="3">receptor protein serine/threonine kinase</fullName>
        <ecNumber evidence="3">2.7.11.30</ecNumber>
    </recommendedName>
</protein>
<keyword evidence="12" id="KW-0472">Membrane</keyword>
<dbReference type="Proteomes" id="UP000095287">
    <property type="component" value="Unplaced"/>
</dbReference>
<keyword evidence="7 16" id="KW-0732">Signal</keyword>
<dbReference type="SMART" id="SM00220">
    <property type="entry name" value="S_TKc"/>
    <property type="match status" value="1"/>
</dbReference>
<keyword evidence="11" id="KW-1133">Transmembrane helix</keyword>
<comment type="similarity">
    <text evidence="2">Belongs to the protein kinase superfamily. TKL Ser/Thr protein kinase family. TGFB receptor subfamily.</text>
</comment>
<keyword evidence="9" id="KW-0418">Kinase</keyword>
<evidence type="ECO:0000256" key="1">
    <source>
        <dbReference type="ARBA" id="ARBA00004479"/>
    </source>
</evidence>
<evidence type="ECO:0000256" key="11">
    <source>
        <dbReference type="ARBA" id="ARBA00022989"/>
    </source>
</evidence>
<dbReference type="PROSITE" id="PS51257">
    <property type="entry name" value="PROKAR_LIPOPROTEIN"/>
    <property type="match status" value="1"/>
</dbReference>
<evidence type="ECO:0000256" key="8">
    <source>
        <dbReference type="ARBA" id="ARBA00022741"/>
    </source>
</evidence>
<dbReference type="InterPro" id="IPR000719">
    <property type="entry name" value="Prot_kinase_dom"/>
</dbReference>
<evidence type="ECO:0000256" key="4">
    <source>
        <dbReference type="ARBA" id="ARBA00022527"/>
    </source>
</evidence>
<evidence type="ECO:0000259" key="17">
    <source>
        <dbReference type="PROSITE" id="PS50011"/>
    </source>
</evidence>
<evidence type="ECO:0000256" key="14">
    <source>
        <dbReference type="PROSITE-ProRule" id="PRU10141"/>
    </source>
</evidence>